<dbReference type="AlphaFoldDB" id="X0UAZ0"/>
<gene>
    <name evidence="1" type="ORF">S01H1_30420</name>
</gene>
<accession>X0UAZ0</accession>
<reference evidence="1" key="1">
    <citation type="journal article" date="2014" name="Front. Microbiol.">
        <title>High frequency of phylogenetically diverse reductive dehalogenase-homologous genes in deep subseafloor sedimentary metagenomes.</title>
        <authorList>
            <person name="Kawai M."/>
            <person name="Futagami T."/>
            <person name="Toyoda A."/>
            <person name="Takaki Y."/>
            <person name="Nishi S."/>
            <person name="Hori S."/>
            <person name="Arai W."/>
            <person name="Tsubouchi T."/>
            <person name="Morono Y."/>
            <person name="Uchiyama I."/>
            <person name="Ito T."/>
            <person name="Fujiyama A."/>
            <person name="Inagaki F."/>
            <person name="Takami H."/>
        </authorList>
    </citation>
    <scope>NUCLEOTIDE SEQUENCE</scope>
    <source>
        <strain evidence="1">Expedition CK06-06</strain>
    </source>
</reference>
<name>X0UAZ0_9ZZZZ</name>
<comment type="caution">
    <text evidence="1">The sequence shown here is derived from an EMBL/GenBank/DDBJ whole genome shotgun (WGS) entry which is preliminary data.</text>
</comment>
<organism evidence="1">
    <name type="scientific">marine sediment metagenome</name>
    <dbReference type="NCBI Taxonomy" id="412755"/>
    <lineage>
        <taxon>unclassified sequences</taxon>
        <taxon>metagenomes</taxon>
        <taxon>ecological metagenomes</taxon>
    </lineage>
</organism>
<feature type="non-terminal residue" evidence="1">
    <location>
        <position position="276"/>
    </location>
</feature>
<feature type="non-terminal residue" evidence="1">
    <location>
        <position position="1"/>
    </location>
</feature>
<evidence type="ECO:0000313" key="1">
    <source>
        <dbReference type="EMBL" id="GAF97512.1"/>
    </source>
</evidence>
<sequence length="276" mass="31887">AQNAPNIAEIHINDDHVRIELEIFVNDIVTFDRLIPEEFFTGTGIKRAPLEERMQQFSKEDLQVLADNGQKLQAALKLIEPRLRKERPSSIPWKINPYTGQPIPGPPEDKRVLYAELVYPFNKKPSSLTIIPPLDEKAKISKVPIGFITYHKGVLINDFRYLSGPSTVMLDWTDPWYSAFDKKALKRWQRGSVMSFLYIEPYEVRHEILARVKDLAAWMDLGLRGDEFIEADENEPLKKRVGEFFLKRDKTLIDGKQLRPILDRTAFVKYSMTGST</sequence>
<proteinExistence type="predicted"/>
<dbReference type="EMBL" id="BARS01018720">
    <property type="protein sequence ID" value="GAF97512.1"/>
    <property type="molecule type" value="Genomic_DNA"/>
</dbReference>
<protein>
    <submittedName>
        <fullName evidence="1">Uncharacterized protein</fullName>
    </submittedName>
</protein>